<dbReference type="Gene3D" id="4.10.1060.10">
    <property type="entry name" value="Zinc finger, RanBP2-type"/>
    <property type="match status" value="1"/>
</dbReference>
<feature type="compositionally biased region" description="Basic and acidic residues" evidence="5">
    <location>
        <begin position="275"/>
        <end position="285"/>
    </location>
</feature>
<protein>
    <recommendedName>
        <fullName evidence="6">RanBP2-type domain-containing protein</fullName>
    </recommendedName>
</protein>
<evidence type="ECO:0000256" key="4">
    <source>
        <dbReference type="PROSITE-ProRule" id="PRU00322"/>
    </source>
</evidence>
<dbReference type="InterPro" id="IPR036443">
    <property type="entry name" value="Znf_RanBP2_sf"/>
</dbReference>
<evidence type="ECO:0000256" key="5">
    <source>
        <dbReference type="SAM" id="MobiDB-lite"/>
    </source>
</evidence>
<evidence type="ECO:0000256" key="1">
    <source>
        <dbReference type="ARBA" id="ARBA00022723"/>
    </source>
</evidence>
<evidence type="ECO:0000313" key="7">
    <source>
        <dbReference type="EMBL" id="KPA82990.1"/>
    </source>
</evidence>
<dbReference type="SMART" id="SM00547">
    <property type="entry name" value="ZnF_RBZ"/>
    <property type="match status" value="1"/>
</dbReference>
<evidence type="ECO:0000256" key="2">
    <source>
        <dbReference type="ARBA" id="ARBA00022771"/>
    </source>
</evidence>
<dbReference type="SUPFAM" id="SSF48464">
    <property type="entry name" value="ENTH/VHS domain"/>
    <property type="match status" value="1"/>
</dbReference>
<dbReference type="GeneID" id="26903018"/>
<feature type="region of interest" description="Disordered" evidence="5">
    <location>
        <begin position="392"/>
        <end position="427"/>
    </location>
</feature>
<dbReference type="OrthoDB" id="262731at2759"/>
<dbReference type="EMBL" id="LGTL01000004">
    <property type="protein sequence ID" value="KPA82990.1"/>
    <property type="molecule type" value="Genomic_DNA"/>
</dbReference>
<dbReference type="PROSITE" id="PS50199">
    <property type="entry name" value="ZF_RANBP2_2"/>
    <property type="match status" value="1"/>
</dbReference>
<feature type="region of interest" description="Disordered" evidence="5">
    <location>
        <begin position="234"/>
        <end position="285"/>
    </location>
</feature>
<organism evidence="7 8">
    <name type="scientific">Leptomonas pyrrhocoris</name>
    <name type="common">Firebug parasite</name>
    <dbReference type="NCBI Taxonomy" id="157538"/>
    <lineage>
        <taxon>Eukaryota</taxon>
        <taxon>Discoba</taxon>
        <taxon>Euglenozoa</taxon>
        <taxon>Kinetoplastea</taxon>
        <taxon>Metakinetoplastina</taxon>
        <taxon>Trypanosomatida</taxon>
        <taxon>Trypanosomatidae</taxon>
        <taxon>Leishmaniinae</taxon>
        <taxon>Leptomonas</taxon>
    </lineage>
</organism>
<dbReference type="Proteomes" id="UP000037923">
    <property type="component" value="Unassembled WGS sequence"/>
</dbReference>
<accession>A0A0M9G5Q0</accession>
<dbReference type="RefSeq" id="XP_015661429.1">
    <property type="nucleotide sequence ID" value="XM_015799827.1"/>
</dbReference>
<evidence type="ECO:0000256" key="3">
    <source>
        <dbReference type="ARBA" id="ARBA00022833"/>
    </source>
</evidence>
<comment type="caution">
    <text evidence="7">The sequence shown here is derived from an EMBL/GenBank/DDBJ whole genome shotgun (WGS) entry which is preliminary data.</text>
</comment>
<feature type="domain" description="RanBP2-type" evidence="6">
    <location>
        <begin position="203"/>
        <end position="232"/>
    </location>
</feature>
<keyword evidence="1" id="KW-0479">Metal-binding</keyword>
<dbReference type="InterPro" id="IPR008942">
    <property type="entry name" value="ENTH_VHS"/>
</dbReference>
<keyword evidence="8" id="KW-1185">Reference proteome</keyword>
<feature type="compositionally biased region" description="Pro residues" evidence="5">
    <location>
        <begin position="252"/>
        <end position="265"/>
    </location>
</feature>
<dbReference type="SUPFAM" id="SSF90209">
    <property type="entry name" value="Ran binding protein zinc finger-like"/>
    <property type="match status" value="1"/>
</dbReference>
<keyword evidence="2 4" id="KW-0863">Zinc-finger</keyword>
<evidence type="ECO:0000313" key="8">
    <source>
        <dbReference type="Proteomes" id="UP000037923"/>
    </source>
</evidence>
<reference evidence="7 8" key="1">
    <citation type="submission" date="2015-07" db="EMBL/GenBank/DDBJ databases">
        <title>High-quality genome of monoxenous trypanosomatid Leptomonas pyrrhocoris.</title>
        <authorList>
            <person name="Flegontov P."/>
            <person name="Butenko A."/>
            <person name="Firsov S."/>
            <person name="Vlcek C."/>
            <person name="Logacheva M.D."/>
            <person name="Field M."/>
            <person name="Filatov D."/>
            <person name="Flegontova O."/>
            <person name="Gerasimov E."/>
            <person name="Jackson A.P."/>
            <person name="Kelly S."/>
            <person name="Opperdoes F."/>
            <person name="O'Reilly A."/>
            <person name="Votypka J."/>
            <person name="Yurchenko V."/>
            <person name="Lukes J."/>
        </authorList>
    </citation>
    <scope>NUCLEOTIDE SEQUENCE [LARGE SCALE GENOMIC DNA]</scope>
    <source>
        <strain evidence="7">H10</strain>
    </source>
</reference>
<dbReference type="VEuPathDB" id="TriTrypDB:LpyrH10_04_2770"/>
<dbReference type="OMA" id="KECAGFT"/>
<evidence type="ECO:0000259" key="6">
    <source>
        <dbReference type="PROSITE" id="PS50199"/>
    </source>
</evidence>
<keyword evidence="3" id="KW-0862">Zinc</keyword>
<dbReference type="PROSITE" id="PS01358">
    <property type="entry name" value="ZF_RANBP2_1"/>
    <property type="match status" value="1"/>
</dbReference>
<dbReference type="AlphaFoldDB" id="A0A0M9G5Q0"/>
<feature type="compositionally biased region" description="Polar residues" evidence="5">
    <location>
        <begin position="234"/>
        <end position="247"/>
    </location>
</feature>
<proteinExistence type="predicted"/>
<gene>
    <name evidence="7" type="ORF">ABB37_02727</name>
</gene>
<dbReference type="InterPro" id="IPR001876">
    <property type="entry name" value="Znf_RanBP2"/>
</dbReference>
<dbReference type="Pfam" id="PF00641">
    <property type="entry name" value="Zn_ribbon_RanBP"/>
    <property type="match status" value="1"/>
</dbReference>
<name>A0A0M9G5Q0_LEPPY</name>
<dbReference type="GO" id="GO:0008270">
    <property type="term" value="F:zinc ion binding"/>
    <property type="evidence" value="ECO:0007669"/>
    <property type="project" value="UniProtKB-KW"/>
</dbReference>
<sequence>MNYLKNVVSDVKLKYRAGRVVHDCIAKREQPEFAQYLTECVSIADKNPELVLSTMHEYLSFRQPENAYGGLLLLEQLVSLCNYGFHLALAKDHDMQDRIIQLAVKRGEGEAHRKAQRLARLTLLEYSRVFVDDRELLRLSSLAGSFEHRTRKSLLRCLNVQNRRVRFRDVGTDDVVQISPKESLGSTSGGATRAVAPLRLSSAPEVWPCHVCTYLNAPSATRCAACETLRSADSISHRTTPQGTPKTTPRIAPKPAPMPPSPPELSPSSSPNEDAETRERVTEATRERGEVNRNGFHSRAHRHGDVDPLIRPSVLSHVGPPNASVFHDPVHVNNEEEEETSRLAKGCSRTSEAPAFVLHAPNHDTTNHNEEEGQKMQTEEEGYVSGATAASLAGTANNDVTGAVPPTTPPVEYADESFPPHSPQAFA</sequence>